<protein>
    <submittedName>
        <fullName evidence="1">Uncharacterized protein</fullName>
    </submittedName>
</protein>
<evidence type="ECO:0000313" key="2">
    <source>
        <dbReference type="Proteomes" id="UP000053105"/>
    </source>
</evidence>
<dbReference type="Proteomes" id="UP000053105">
    <property type="component" value="Unassembled WGS sequence"/>
</dbReference>
<proteinExistence type="predicted"/>
<gene>
    <name evidence="1" type="ORF">WN51_08763</name>
</gene>
<keyword evidence="2" id="KW-1185">Reference proteome</keyword>
<evidence type="ECO:0000313" key="1">
    <source>
        <dbReference type="EMBL" id="KOX67648.1"/>
    </source>
</evidence>
<sequence>MTRKKYVDDKGLKDWILMFISTELVSDTDNLLKIRASETKKELRIQEILEIKKESSWHRAPSVSGSSVWTIGCAVALRRASLRVSNYRMMRAPLENGCIGNSGITAGSDRENMVGEIHFKAGAGVGVMWIVNCGFQDPSNGYHTYLRMLFDLRELLDVAFHNIEFINSEKRLEAANDRVRGSETMEDLKSNSILRSILARLADTCGIFSSLDSRMYYVHTELWHL</sequence>
<accession>A0A0N0BBS2</accession>
<name>A0A0N0BBS2_9HYME</name>
<dbReference type="EMBL" id="KQ436001">
    <property type="protein sequence ID" value="KOX67648.1"/>
    <property type="molecule type" value="Genomic_DNA"/>
</dbReference>
<reference evidence="1 2" key="1">
    <citation type="submission" date="2015-07" db="EMBL/GenBank/DDBJ databases">
        <title>The genome of Melipona quadrifasciata.</title>
        <authorList>
            <person name="Pan H."/>
            <person name="Kapheim K."/>
        </authorList>
    </citation>
    <scope>NUCLEOTIDE SEQUENCE [LARGE SCALE GENOMIC DNA]</scope>
    <source>
        <strain evidence="1">0111107301</strain>
        <tissue evidence="1">Whole body</tissue>
    </source>
</reference>
<organism evidence="1 2">
    <name type="scientific">Melipona quadrifasciata</name>
    <dbReference type="NCBI Taxonomy" id="166423"/>
    <lineage>
        <taxon>Eukaryota</taxon>
        <taxon>Metazoa</taxon>
        <taxon>Ecdysozoa</taxon>
        <taxon>Arthropoda</taxon>
        <taxon>Hexapoda</taxon>
        <taxon>Insecta</taxon>
        <taxon>Pterygota</taxon>
        <taxon>Neoptera</taxon>
        <taxon>Endopterygota</taxon>
        <taxon>Hymenoptera</taxon>
        <taxon>Apocrita</taxon>
        <taxon>Aculeata</taxon>
        <taxon>Apoidea</taxon>
        <taxon>Anthophila</taxon>
        <taxon>Apidae</taxon>
        <taxon>Melipona</taxon>
    </lineage>
</organism>
<dbReference type="AlphaFoldDB" id="A0A0N0BBS2"/>